<proteinExistence type="predicted"/>
<dbReference type="Proteomes" id="UP000502415">
    <property type="component" value="Chromosome"/>
</dbReference>
<dbReference type="EMBL" id="CP051685">
    <property type="protein sequence ID" value="QJE01815.1"/>
    <property type="molecule type" value="Genomic_DNA"/>
</dbReference>
<reference evidence="2 3" key="1">
    <citation type="submission" date="2020-04" db="EMBL/GenBank/DDBJ databases">
        <title>Genome sequencing of novel species.</title>
        <authorList>
            <person name="Heo J."/>
            <person name="Kim S.-J."/>
            <person name="Kim J.-S."/>
            <person name="Hong S.-B."/>
            <person name="Kwon S.-W."/>
        </authorList>
    </citation>
    <scope>NUCLEOTIDE SEQUENCE [LARGE SCALE GENOMIC DNA]</scope>
    <source>
        <strain evidence="2 3">GN2-R2</strain>
    </source>
</reference>
<dbReference type="NCBIfam" id="NF047539">
    <property type="entry name" value="XAC2610_fam"/>
    <property type="match status" value="1"/>
</dbReference>
<dbReference type="RefSeq" id="WP_170203889.1">
    <property type="nucleotide sequence ID" value="NZ_CP051685.1"/>
</dbReference>
<keyword evidence="1" id="KW-0732">Signal</keyword>
<feature type="chain" id="PRO_5031224575" evidence="1">
    <location>
        <begin position="29"/>
        <end position="411"/>
    </location>
</feature>
<dbReference type="AlphaFoldDB" id="A0A7Z2VZ79"/>
<feature type="signal peptide" evidence="1">
    <location>
        <begin position="1"/>
        <end position="28"/>
    </location>
</feature>
<evidence type="ECO:0000313" key="2">
    <source>
        <dbReference type="EMBL" id="QJE01815.1"/>
    </source>
</evidence>
<organism evidence="2 3">
    <name type="scientific">Massilia forsythiae</name>
    <dbReference type="NCBI Taxonomy" id="2728020"/>
    <lineage>
        <taxon>Bacteria</taxon>
        <taxon>Pseudomonadati</taxon>
        <taxon>Pseudomonadota</taxon>
        <taxon>Betaproteobacteria</taxon>
        <taxon>Burkholderiales</taxon>
        <taxon>Oxalobacteraceae</taxon>
        <taxon>Telluria group</taxon>
        <taxon>Massilia</taxon>
    </lineage>
</organism>
<dbReference type="PROSITE" id="PS51257">
    <property type="entry name" value="PROKAR_LIPOPROTEIN"/>
    <property type="match status" value="1"/>
</dbReference>
<dbReference type="InterPro" id="IPR058087">
    <property type="entry name" value="XAC2610_dom"/>
</dbReference>
<gene>
    <name evidence="2" type="ORF">HH212_18760</name>
</gene>
<evidence type="ECO:0000313" key="3">
    <source>
        <dbReference type="Proteomes" id="UP000502415"/>
    </source>
</evidence>
<dbReference type="KEGG" id="mfy:HH212_18760"/>
<accession>A0A7Z2VZ79</accession>
<evidence type="ECO:0000256" key="1">
    <source>
        <dbReference type="SAM" id="SignalP"/>
    </source>
</evidence>
<keyword evidence="3" id="KW-1185">Reference proteome</keyword>
<sequence>MSAPRPRRNCLPWMLVLACLAVAPASTAAAEGKKGEVEISAWNRVFSGKLGDKDVQVNLELIDTRLSGRYCYGACSENAPLQLQLDGKLVRDRIELVERDQRSRRPAAPTGRWSVALENQDLVGSWRSPEGKRVLPLRLHAQPAFPFQMRLVASSLPADAGDCDDEPRVSAIRLYRNGKPVQTLPTDAQDGCRLFVPAIVDANFDGWPDLTIATATPAGPNIPHRTWLYDAARGRFVDAPPALQAITSPEFDATHKTIVSQWRNGCCEHGVTTYRWHGNALRESGRETSRWLPVLAGRRRLYCYVIPAYQDGRIDYPDRVERRGERLSLTFDDFSNCESRLVMSPEPAIDIWETDPAGKQRRVRTETTRWKQVAGAAGGQWCPEVPFFSAGTIRRIVIQNDPEQPCSATRP</sequence>
<name>A0A7Z2VZ79_9BURK</name>
<protein>
    <submittedName>
        <fullName evidence="2">Nitrite reductase</fullName>
    </submittedName>
</protein>